<dbReference type="InterPro" id="IPR013658">
    <property type="entry name" value="SGL"/>
</dbReference>
<name>A0A7X0J7A0_9SPHI</name>
<dbReference type="InterPro" id="IPR005511">
    <property type="entry name" value="SMP-30"/>
</dbReference>
<dbReference type="AlphaFoldDB" id="A0A7X0J7A0"/>
<feature type="binding site" evidence="3">
    <location>
        <position position="106"/>
    </location>
    <ligand>
        <name>substrate</name>
    </ligand>
</feature>
<dbReference type="EMBL" id="JACHCC010000011">
    <property type="protein sequence ID" value="MBB6501954.1"/>
    <property type="molecule type" value="Genomic_DNA"/>
</dbReference>
<dbReference type="GO" id="GO:0005509">
    <property type="term" value="F:calcium ion binding"/>
    <property type="evidence" value="ECO:0007669"/>
    <property type="project" value="TreeGrafter"/>
</dbReference>
<reference evidence="5 6" key="1">
    <citation type="submission" date="2020-08" db="EMBL/GenBank/DDBJ databases">
        <title>Genomic Encyclopedia of Type Strains, Phase IV (KMG-V): Genome sequencing to study the core and pangenomes of soil and plant-associated prokaryotes.</title>
        <authorList>
            <person name="Whitman W."/>
        </authorList>
    </citation>
    <scope>NUCLEOTIDE SEQUENCE [LARGE SCALE GENOMIC DNA]</scope>
    <source>
        <strain evidence="5 6">M2T3</strain>
    </source>
</reference>
<dbReference type="Proteomes" id="UP000521017">
    <property type="component" value="Unassembled WGS sequence"/>
</dbReference>
<proteinExistence type="inferred from homology"/>
<feature type="binding site" evidence="3">
    <location>
        <position position="200"/>
    </location>
    <ligand>
        <name>a divalent metal cation</name>
        <dbReference type="ChEBI" id="CHEBI:60240"/>
    </ligand>
</feature>
<feature type="binding site" evidence="3">
    <location>
        <position position="150"/>
    </location>
    <ligand>
        <name>a divalent metal cation</name>
        <dbReference type="ChEBI" id="CHEBI:60240"/>
    </ligand>
</feature>
<organism evidence="5 6">
    <name type="scientific">Pedobacter cryoconitis</name>
    <dbReference type="NCBI Taxonomy" id="188932"/>
    <lineage>
        <taxon>Bacteria</taxon>
        <taxon>Pseudomonadati</taxon>
        <taxon>Bacteroidota</taxon>
        <taxon>Sphingobacteriia</taxon>
        <taxon>Sphingobacteriales</taxon>
        <taxon>Sphingobacteriaceae</taxon>
        <taxon>Pedobacter</taxon>
    </lineage>
</organism>
<gene>
    <name evidence="5" type="ORF">HDF25_004131</name>
</gene>
<evidence type="ECO:0000256" key="1">
    <source>
        <dbReference type="ARBA" id="ARBA00008853"/>
    </source>
</evidence>
<evidence type="ECO:0000256" key="2">
    <source>
        <dbReference type="PIRSR" id="PIRSR605511-1"/>
    </source>
</evidence>
<dbReference type="GO" id="GO:0019853">
    <property type="term" value="P:L-ascorbic acid biosynthetic process"/>
    <property type="evidence" value="ECO:0007669"/>
    <property type="project" value="TreeGrafter"/>
</dbReference>
<comment type="caution">
    <text evidence="5">The sequence shown here is derived from an EMBL/GenBank/DDBJ whole genome shotgun (WGS) entry which is preliminary data.</text>
</comment>
<sequence>MNRVQNWEAKIIHREKLLLGEAAFWHPELQRLLYVDIEGEKLAWFDPVSRQKQDYLLDKKVGTIVPADRHQVVVAIQGSLALIDLRDHIIKTLITLEDDKPANRCNDGKCDALGRLWFGTMHIEAKPGEGSLYCYDGQLTKMLDQISISNGVCWSPDNTVMYHTDSLDKEIKAFDFNLTDKKIANPRVIIRIEEEGCLPDGMCVDLEGMLWVAIWGGGCVNRYNPVSGELIGVVRVNAPLVTSCAFGGSNMTELYITTASKWPDSTMAAKYPDSGSVFVVETDIKGLATNFFQS</sequence>
<feature type="binding site" evidence="3">
    <location>
        <position position="21"/>
    </location>
    <ligand>
        <name>a divalent metal cation</name>
        <dbReference type="ChEBI" id="CHEBI:60240"/>
    </ligand>
</feature>
<feature type="domain" description="SMP-30/Gluconolactonase/LRE-like region" evidence="4">
    <location>
        <begin position="19"/>
        <end position="259"/>
    </location>
</feature>
<accession>A0A7X0J7A0</accession>
<comment type="similarity">
    <text evidence="1">Belongs to the SMP-30/CGR1 family.</text>
</comment>
<dbReference type="PANTHER" id="PTHR10907:SF47">
    <property type="entry name" value="REGUCALCIN"/>
    <property type="match status" value="1"/>
</dbReference>
<dbReference type="SUPFAM" id="SSF63829">
    <property type="entry name" value="Calcium-dependent phosphotriesterase"/>
    <property type="match status" value="1"/>
</dbReference>
<dbReference type="PRINTS" id="PR01790">
    <property type="entry name" value="SMP30FAMILY"/>
</dbReference>
<evidence type="ECO:0000313" key="5">
    <source>
        <dbReference type="EMBL" id="MBB6501954.1"/>
    </source>
</evidence>
<evidence type="ECO:0000259" key="4">
    <source>
        <dbReference type="Pfam" id="PF08450"/>
    </source>
</evidence>
<dbReference type="GO" id="GO:0004341">
    <property type="term" value="F:gluconolactonase activity"/>
    <property type="evidence" value="ECO:0007669"/>
    <property type="project" value="TreeGrafter"/>
</dbReference>
<evidence type="ECO:0000313" key="6">
    <source>
        <dbReference type="Proteomes" id="UP000521017"/>
    </source>
</evidence>
<comment type="cofactor">
    <cofactor evidence="3">
        <name>Zn(2+)</name>
        <dbReference type="ChEBI" id="CHEBI:29105"/>
    </cofactor>
    <text evidence="3">Binds 1 divalent metal cation per subunit.</text>
</comment>
<dbReference type="Gene3D" id="2.120.10.30">
    <property type="entry name" value="TolB, C-terminal domain"/>
    <property type="match status" value="1"/>
</dbReference>
<dbReference type="Pfam" id="PF08450">
    <property type="entry name" value="SGL"/>
    <property type="match status" value="1"/>
</dbReference>
<feature type="active site" description="Proton donor/acceptor" evidence="2">
    <location>
        <position position="200"/>
    </location>
</feature>
<evidence type="ECO:0000256" key="3">
    <source>
        <dbReference type="PIRSR" id="PIRSR605511-2"/>
    </source>
</evidence>
<keyword evidence="3" id="KW-0479">Metal-binding</keyword>
<dbReference type="InterPro" id="IPR011042">
    <property type="entry name" value="6-blade_b-propeller_TolB-like"/>
</dbReference>
<protein>
    <submittedName>
        <fullName evidence="5">Sugar lactone lactonase YvrE</fullName>
    </submittedName>
</protein>
<feature type="binding site" evidence="3">
    <location>
        <position position="124"/>
    </location>
    <ligand>
        <name>substrate</name>
    </ligand>
</feature>
<feature type="binding site" evidence="3">
    <location>
        <position position="104"/>
    </location>
    <ligand>
        <name>substrate</name>
    </ligand>
</feature>
<dbReference type="PANTHER" id="PTHR10907">
    <property type="entry name" value="REGUCALCIN"/>
    <property type="match status" value="1"/>
</dbReference>
<keyword evidence="3" id="KW-0862">Zinc</keyword>
<dbReference type="RefSeq" id="WP_184628166.1">
    <property type="nucleotide sequence ID" value="NZ_JACHCC010000011.1"/>
</dbReference>